<dbReference type="CDD" id="cd01650">
    <property type="entry name" value="RT_nLTR_like"/>
    <property type="match status" value="1"/>
</dbReference>
<dbReference type="GO" id="GO:0071897">
    <property type="term" value="P:DNA biosynthetic process"/>
    <property type="evidence" value="ECO:0007669"/>
    <property type="project" value="UniProtKB-ARBA"/>
</dbReference>
<dbReference type="InterPro" id="IPR000477">
    <property type="entry name" value="RT_dom"/>
</dbReference>
<proteinExistence type="predicted"/>
<dbReference type="PANTHER" id="PTHR33481:SF1">
    <property type="entry name" value="ENDONUCLEASE_EXONUCLEASE_PHOSPHATASE DOMAIN-CONTAINING PROTEIN-RELATED"/>
    <property type="match status" value="1"/>
</dbReference>
<organism evidence="2">
    <name type="scientific">Graphocephala atropunctata</name>
    <dbReference type="NCBI Taxonomy" id="36148"/>
    <lineage>
        <taxon>Eukaryota</taxon>
        <taxon>Metazoa</taxon>
        <taxon>Ecdysozoa</taxon>
        <taxon>Arthropoda</taxon>
        <taxon>Hexapoda</taxon>
        <taxon>Insecta</taxon>
        <taxon>Pterygota</taxon>
        <taxon>Neoptera</taxon>
        <taxon>Paraneoptera</taxon>
        <taxon>Hemiptera</taxon>
        <taxon>Auchenorrhyncha</taxon>
        <taxon>Membracoidea</taxon>
        <taxon>Cicadellidae</taxon>
        <taxon>Cicadellinae</taxon>
        <taxon>Cicadellini</taxon>
        <taxon>Graphocephala</taxon>
    </lineage>
</organism>
<dbReference type="PROSITE" id="PS50878">
    <property type="entry name" value="RT_POL"/>
    <property type="match status" value="1"/>
</dbReference>
<gene>
    <name evidence="2" type="ORF">g.48586</name>
</gene>
<dbReference type="InterPro" id="IPR043502">
    <property type="entry name" value="DNA/RNA_pol_sf"/>
</dbReference>
<dbReference type="PANTHER" id="PTHR33481">
    <property type="entry name" value="REVERSE TRANSCRIPTASE"/>
    <property type="match status" value="1"/>
</dbReference>
<name>A0A1B6LK67_9HEMI</name>
<feature type="non-terminal residue" evidence="2">
    <location>
        <position position="457"/>
    </location>
</feature>
<dbReference type="EMBL" id="GEBQ01015940">
    <property type="protein sequence ID" value="JAT24037.1"/>
    <property type="molecule type" value="Transcribed_RNA"/>
</dbReference>
<accession>A0A1B6LK67</accession>
<reference evidence="2" key="1">
    <citation type="submission" date="2015-11" db="EMBL/GenBank/DDBJ databases">
        <title>De novo transcriptome assembly of four potential Pierce s Disease insect vectors from Arizona vineyards.</title>
        <authorList>
            <person name="Tassone E.E."/>
        </authorList>
    </citation>
    <scope>NUCLEOTIDE SEQUENCE</scope>
</reference>
<protein>
    <recommendedName>
        <fullName evidence="1">Reverse transcriptase domain-containing protein</fullName>
    </recommendedName>
</protein>
<evidence type="ECO:0000259" key="1">
    <source>
        <dbReference type="PROSITE" id="PS50878"/>
    </source>
</evidence>
<dbReference type="SUPFAM" id="SSF56672">
    <property type="entry name" value="DNA/RNA polymerases"/>
    <property type="match status" value="1"/>
</dbReference>
<evidence type="ECO:0000313" key="2">
    <source>
        <dbReference type="EMBL" id="JAT24037.1"/>
    </source>
</evidence>
<dbReference type="Pfam" id="PF00078">
    <property type="entry name" value="RVT_1"/>
    <property type="match status" value="1"/>
</dbReference>
<dbReference type="AlphaFoldDB" id="A0A1B6LK67"/>
<feature type="domain" description="Reverse transcriptase" evidence="1">
    <location>
        <begin position="62"/>
        <end position="334"/>
    </location>
</feature>
<sequence length="457" mass="50589">MDRLALREDWSCAKSVFSYQKVAWAIRSFQPYKSPGVDGIIPAMLQESVDLVVPKLLSLFRTSLATGVIPSAWKTSRVIFIPKPGRTSYDRAKDYRPISLTSFLLKTMEKVIDRHVRVNVLGNCPLHTNQHAYQQGKSCETALHNLVGIIEQAIACKEIALAVFLDIEGAFDNTSTGSIVSKLVSRNTEETIVRWVNNMLSDRRVQASLCGVIKEVKAQKGCPQGGVLSPSLWNLVVDDLLVTLNAQGLYAQGYADDIVIVIRGKYMDTCLGLMKRAMSIVEQWCITEGLSVNPTKTVMVPFTNQRNAEIETAPKLFGGDILVAKEFKYLGVRLDQKLTWNSHLKSIASRSQTALAMMGRAVGSTWGLNPNMVNWLYTRVVRPMMVYGSVVWWPKVAQKTAVKILSKVQRSACLAITGAMRGTSTAALEVVLSLPPLEVFTRGEARMAAYRLQCNGN</sequence>